<dbReference type="RefSeq" id="XP_012167091.2">
    <property type="nucleotide sequence ID" value="XM_012311701.2"/>
</dbReference>
<keyword evidence="2" id="KW-1185">Reference proteome</keyword>
<dbReference type="AlphaFoldDB" id="A0A9B2JRM3"/>
<sequence>MSVPIDYIDLTTDLPDQPSKLQNKGEIYVNLTITKSRKRGSKKQVAQLEDSIMYTKKVQKENHMPHFVGGTVIGMAAGLLAGRLFSNTSIKKNKKFEPVILINKNMKKYSQDDNIYDVYFNKNHRNIRSKSASRYNEKNLIEKPLSPISLNKFDDKLKNDINNFNSSCKCNENEHVFHDNKNHIPYNISIENNEYNALTDIFLENTKEETKNNNYYKLENTKQESSHTVQSENNVSVKDENCLKAINVEKEASKTAKIYESMQLTDIFNSLSINFCENSTIYKNLPNIKNSGSGSNISSSYTDNASNMATYDTTYSENAEQSNIFNFSSIEDFYETDIISSTKQDNFNDI</sequence>
<dbReference type="OrthoDB" id="7608933at2759"/>
<dbReference type="KEGG" id="bter:100651132"/>
<protein>
    <submittedName>
        <fullName evidence="3">Origin recognition complex subunit 1-like isoform X1</fullName>
    </submittedName>
</protein>
<evidence type="ECO:0000256" key="1">
    <source>
        <dbReference type="SAM" id="Phobius"/>
    </source>
</evidence>
<gene>
    <name evidence="3" type="primary">LOC100651132</name>
</gene>
<proteinExistence type="predicted"/>
<keyword evidence="1" id="KW-0812">Transmembrane</keyword>
<dbReference type="Proteomes" id="UP000835206">
    <property type="component" value="Chromosome 9"/>
</dbReference>
<keyword evidence="1" id="KW-1133">Transmembrane helix</keyword>
<name>A0A9B2JRM3_BOMTE</name>
<keyword evidence="1" id="KW-0472">Membrane</keyword>
<dbReference type="GeneID" id="100651132"/>
<organism evidence="2 3">
    <name type="scientific">Bombus terrestris</name>
    <name type="common">Buff-tailed bumblebee</name>
    <name type="synonym">Apis terrestris</name>
    <dbReference type="NCBI Taxonomy" id="30195"/>
    <lineage>
        <taxon>Eukaryota</taxon>
        <taxon>Metazoa</taxon>
        <taxon>Ecdysozoa</taxon>
        <taxon>Arthropoda</taxon>
        <taxon>Hexapoda</taxon>
        <taxon>Insecta</taxon>
        <taxon>Pterygota</taxon>
        <taxon>Neoptera</taxon>
        <taxon>Endopterygota</taxon>
        <taxon>Hymenoptera</taxon>
        <taxon>Apocrita</taxon>
        <taxon>Aculeata</taxon>
        <taxon>Apoidea</taxon>
        <taxon>Anthophila</taxon>
        <taxon>Apidae</taxon>
        <taxon>Bombus</taxon>
        <taxon>Bombus</taxon>
    </lineage>
</organism>
<evidence type="ECO:0000313" key="2">
    <source>
        <dbReference type="Proteomes" id="UP000835206"/>
    </source>
</evidence>
<feature type="transmembrane region" description="Helical" evidence="1">
    <location>
        <begin position="67"/>
        <end position="85"/>
    </location>
</feature>
<accession>A0A9B2JRM3</accession>
<reference evidence="3" key="1">
    <citation type="submission" date="2025-08" db="UniProtKB">
        <authorList>
            <consortium name="RefSeq"/>
        </authorList>
    </citation>
    <scope>IDENTIFICATION</scope>
</reference>
<evidence type="ECO:0000313" key="3">
    <source>
        <dbReference type="RefSeq" id="XP_012167091.2"/>
    </source>
</evidence>